<feature type="compositionally biased region" description="Basic and acidic residues" evidence="3">
    <location>
        <begin position="966"/>
        <end position="1002"/>
    </location>
</feature>
<dbReference type="Gene3D" id="1.10.150.60">
    <property type="entry name" value="ARID DNA-binding domain"/>
    <property type="match status" value="1"/>
</dbReference>
<feature type="compositionally biased region" description="Acidic residues" evidence="3">
    <location>
        <begin position="881"/>
        <end position="894"/>
    </location>
</feature>
<evidence type="ECO:0000256" key="2">
    <source>
        <dbReference type="ARBA" id="ARBA00023242"/>
    </source>
</evidence>
<dbReference type="InterPro" id="IPR003347">
    <property type="entry name" value="JmjC_dom"/>
</dbReference>
<feature type="compositionally biased region" description="Polar residues" evidence="3">
    <location>
        <begin position="173"/>
        <end position="184"/>
    </location>
</feature>
<feature type="compositionally biased region" description="Polar residues" evidence="3">
    <location>
        <begin position="1264"/>
        <end position="1299"/>
    </location>
</feature>
<feature type="compositionally biased region" description="Low complexity" evidence="3">
    <location>
        <begin position="3553"/>
        <end position="3562"/>
    </location>
</feature>
<dbReference type="GO" id="GO:0003677">
    <property type="term" value="F:DNA binding"/>
    <property type="evidence" value="ECO:0007669"/>
    <property type="project" value="InterPro"/>
</dbReference>
<name>A0AAE1KSU9_PETCI</name>
<dbReference type="Pfam" id="PF02928">
    <property type="entry name" value="zf-C5HC2"/>
    <property type="match status" value="1"/>
</dbReference>
<feature type="domain" description="JmjC" evidence="6">
    <location>
        <begin position="3222"/>
        <end position="3387"/>
    </location>
</feature>
<feature type="region of interest" description="Disordered" evidence="3">
    <location>
        <begin position="3537"/>
        <end position="3562"/>
    </location>
</feature>
<feature type="compositionally biased region" description="Basic and acidic residues" evidence="3">
    <location>
        <begin position="50"/>
        <end position="66"/>
    </location>
</feature>
<reference evidence="7" key="1">
    <citation type="submission" date="2023-10" db="EMBL/GenBank/DDBJ databases">
        <title>Genome assemblies of two species of porcelain crab, Petrolisthes cinctipes and Petrolisthes manimaculis (Anomura: Porcellanidae).</title>
        <authorList>
            <person name="Angst P."/>
        </authorList>
    </citation>
    <scope>NUCLEOTIDE SEQUENCE</scope>
    <source>
        <strain evidence="7">PB745_01</strain>
        <tissue evidence="7">Gill</tissue>
    </source>
</reference>
<dbReference type="Pfam" id="PF01388">
    <property type="entry name" value="ARID"/>
    <property type="match status" value="1"/>
</dbReference>
<feature type="domain" description="ARID" evidence="4">
    <location>
        <begin position="3014"/>
        <end position="3106"/>
    </location>
</feature>
<dbReference type="PROSITE" id="PS51011">
    <property type="entry name" value="ARID"/>
    <property type="match status" value="1"/>
</dbReference>
<feature type="compositionally biased region" description="Low complexity" evidence="3">
    <location>
        <begin position="2799"/>
        <end position="2808"/>
    </location>
</feature>
<feature type="compositionally biased region" description="Basic and acidic residues" evidence="3">
    <location>
        <begin position="728"/>
        <end position="738"/>
    </location>
</feature>
<dbReference type="Gene3D" id="2.60.120.650">
    <property type="entry name" value="Cupin"/>
    <property type="match status" value="1"/>
</dbReference>
<feature type="compositionally biased region" description="Pro residues" evidence="3">
    <location>
        <begin position="1523"/>
        <end position="1538"/>
    </location>
</feature>
<feature type="region of interest" description="Disordered" evidence="3">
    <location>
        <begin position="1"/>
        <end position="86"/>
    </location>
</feature>
<dbReference type="PROSITE" id="PS51184">
    <property type="entry name" value="JMJC"/>
    <property type="match status" value="1"/>
</dbReference>
<comment type="subcellular location">
    <subcellularLocation>
        <location evidence="1">Nucleus</location>
    </subcellularLocation>
</comment>
<feature type="compositionally biased region" description="Polar residues" evidence="3">
    <location>
        <begin position="1834"/>
        <end position="1846"/>
    </location>
</feature>
<evidence type="ECO:0000313" key="8">
    <source>
        <dbReference type="Proteomes" id="UP001286313"/>
    </source>
</evidence>
<feature type="compositionally biased region" description="Polar residues" evidence="3">
    <location>
        <begin position="2328"/>
        <end position="2340"/>
    </location>
</feature>
<dbReference type="SMART" id="SM00501">
    <property type="entry name" value="BRIGHT"/>
    <property type="match status" value="1"/>
</dbReference>
<feature type="region of interest" description="Disordered" evidence="3">
    <location>
        <begin position="124"/>
        <end position="203"/>
    </location>
</feature>
<dbReference type="FunFam" id="1.10.150.60:FF:000012">
    <property type="entry name" value="Blast:Protein Jumonji"/>
    <property type="match status" value="1"/>
</dbReference>
<feature type="compositionally biased region" description="Low complexity" evidence="3">
    <location>
        <begin position="2675"/>
        <end position="2726"/>
    </location>
</feature>
<feature type="region of interest" description="Disordered" evidence="3">
    <location>
        <begin position="2214"/>
        <end position="2241"/>
    </location>
</feature>
<feature type="region of interest" description="Disordered" evidence="3">
    <location>
        <begin position="306"/>
        <end position="354"/>
    </location>
</feature>
<feature type="compositionally biased region" description="Polar residues" evidence="3">
    <location>
        <begin position="2215"/>
        <end position="2237"/>
    </location>
</feature>
<dbReference type="Proteomes" id="UP001286313">
    <property type="component" value="Unassembled WGS sequence"/>
</dbReference>
<feature type="compositionally biased region" description="Polar residues" evidence="3">
    <location>
        <begin position="2513"/>
        <end position="2527"/>
    </location>
</feature>
<evidence type="ECO:0000313" key="7">
    <source>
        <dbReference type="EMBL" id="KAK3884571.1"/>
    </source>
</evidence>
<dbReference type="PANTHER" id="PTHR10694:SF113">
    <property type="entry name" value="PROTEIN JUMONJI"/>
    <property type="match status" value="1"/>
</dbReference>
<sequence length="3562" mass="383641">MDTRKRRKEGGVVAPTLDSLQASPKRARVHAQRKFAQGSQPNSPAPTPVKETRELRERSGSTETRSRTASQPLHPPPPPPIDLVEVPVRPTVEDFLTFLCYRGTSLLPPGLEHFNTPQLVELAADSRSQSPARDDKGKPASKKKQEGVLPDRRELSKDSVKKNLDQTTDGERSSTPPFRVTRNSPHPPLVSTVPTSTSGFHPSAKKLSKRLMVNKALILQTKAKSLRLQDRKSMVLRHSDTAVSDTATRSGRILQKYRVSATTAMARKKTRVAMLSSIRPKQKLSRILQRLGSVAVSQDSKLTRITRSQVETKEDSSNKNYKGEHNKEKMDGKAEPKTGKREEKANSEVMPNLNRPVRLVRQKVIGKKVVVKKVVRVTREATRKQDVDASSSSESPTTSPSQSLPSESPEQVPLAKRLRRSTIDLTTPLTTQKKASTASHSSLPSTPPKKSPASESTSIYSQETPKQITVVSRSSSRSEQKQVAASSEQENIATDRSSSSVSTKNSSSAYATSSLQQQKSQTSPVQLIQPSSSTHSKKTNVALSSTVGKLSPASSLSPAGAAGKRTGSAKVEKSKENTPSKDTSIAISSESSIAKTDETEKPTGVRTRPTRRTKEAATAYLHKIGRKLIQGHKNGRMEDDEDYEVEEDEEDDDDDDDVEEHHQVVTGISNTKTQDKTKDKVAEFEEKKRKSTPSREVSVPELSKHSPQDGTTVESTTKAAVRKSLRNISKETPTKEAEASPTSHDPSHVPAEFIRVTRRTPQQETKDEVPSNLEEGAGSGSVGLRRITRSEHKRESSGEREQKNAATFPAQDSSTNRLSKAATVCDVSISAPRSIRRTRSDADEMVKKSSHPATRRASLEVDTLLESLRQKRITRGRGEGQEAEAEESISDESETLSVNTRAMRDKRRMSNGELTTPTKPDDGEKLARVRTRRFVSESPCGSGSESIPDVSKASDVSTQDTVTDSSKGEVELKSKKSDMKCSRYKEQKEDKEEAIDEQKENVSDLSNKYILDESEKLSGPGIKSRRTVTQERKSDHASLKDGTRNSSTRKSTEKQETDGSEISTRSGSRSRSGSVGAENSNVDSNEKKLTGTVVSQGRRKPIGGRRRSSNHDEAKLNEVLESVAKVFEKDINDDHYEKIEKDFMLGNKSPEKNKGDKGPLVIDKEDTTCVTEGGNSILDDKSSNLADVAAAAEVAGSGAAEARSAAVTSAVTQSGNSTPSPNKRSTTSKKLSDVVRSLQKKQAESPTSGTVYGSEKPTFLKDLNNWNSDKLRQVSSQLVANPKSSGTSPAPISSAQSDLPLTEIAPNAQISTSDNTAKSKAPQLAPLKSTTGKLSSAKANASRPLQTKSPAIMQNFLTSDPEKTNSSPTVVSTQNISKVVHTTQSNPVAEANISAPGIQRGSLTSPKAIPLILKSGQDDHITVLPSLPVAVKPPATINVVGAGFSSQLTMSRVSQLHSGVTMSSVSSGGSVANPKPIEPPAIKTTSKQLYIAPKPAATPNPVVGAGNPPGQVSISVLSHGTPKPSPKPVQIAPKPPPVSTHIHPSAQLITPQPGHVMQAQVQTISQPMHTVQAITQPIQTMQAIPQPIQTVQTVTGMPMQAVITQAVIDPTQLVTPSSPAKIITQPIFVTSSMQTAATYSFSPQTVSHGHLPGNVSAVTRVLAPTMVGKVSAKPQPQLMTPKPPESLVTVSPATVGTSASVRPVIPLPQHVPVQPSHQTQILAVNVMPIGSPHVQSMTGQTGLIGKPPGTIPVSNNILPSVPVDVSASPATVTLPQAVVYTTSAASEVPVTPETSINKTVINTNLVSQCEAPATTQQVSVLTIPVDTKTPETSVTNSKVQCPSQNLPVVSSSSSPPTVATMASTTKTAVSNTCTITPVNNASKTAVTTSIENKVDSCISTQTYRGPETTFKGGVPGNVRISELPKPVKLNEPVPIATSQFKDISLPQDKVPISVSSVTITPITEPPPPRWSSSSFSRKLGSVAKASSVCSGLPMKLSPSVSVVHHKTGNGKPASPTQPLKSDMEIITNEPCSGAEKNQFIWSQEVQKFVSDKSFDNSNANNKNENAVNSSCIPKEISDFTHSASLPKNSKETSNNYAVRKQDQNQSEAVAHQPKKDIFKGGESEEETISDKIQTVNGKDESDSEKSNDKRMTEKKKEPLLKRTLFKTKSQEDKRTGLSPIYRTKNLDVKKPSGAFSPLHESSVYAFEPEVETSLEESSPFSQRIKNIQPSPGTSPVKPNNVIKPPLQAVVKATPTTTIRSPVARSLAPIIGNRPKPGVGVAVATVTTPPQPVKKIVPSPSPSPLITKVSTSTATEVSQGPGKAGFLKANTSTSTQPQQDQGRVGVEAENKDKVAIKKNVSNTSIAIQCDMDEGKEGSISEGVRANESGTQTDGPSKFPLPPNASPFYYLPLAMAALGEKLPAQLVQQMLAKTQGLVGAAEAGMILQQAAQLAQQHQQKLQQGSPVPLSNTSAVKPIKSSGIPGLAVTPIITGMSGNPSVMPINPVRPLNKNQEVVVSSASDTPSHSIVSPVGSTTTSHNSVSTVTSTSSSSVTTVTSTSSTVHTPLSMSAPSTTTPTTSSPPTSTTPSPPATGVTTSIPATSTTTSSPTASTITSPPTSTTSSPSTITSPSITNLNINSATSTTNNKTNPPTSNKTRPPINTTTCPPTKTIISLPTSTTNTNPHNNTVTSQPHKITTSPPTSTVPSTPTTCNPHTSTATTTITTTTEKNKNNQTLHVPPHRPLPTPSPVISQETTTAATNSAGTATTRVTPKARPGGRGKDDEAGKISTEEPARRRSGRATTLAATRATESDLQEIEELRRNRRAKRVAAALAKEEGWSSSSEAPLSPQMSPDTLRGWPPPRLTSPTPSQSSEGTTSSTPSQRSNRLTTRNRRQSPANMTEVTLNPIRHTTPTATPTGSQGSGSIITAVDRTLTDPKAGYTCDNSLLTRAPSFFPSEEEFTDPLDYIEKIRPEAEQFGLCRIVPPSNFKPECRVNDDMRFTANNQYIHKMMRRWGPNVRTLIAIKRCLAKQNIELTNNPLIGCMELDLVRLYEVVEQHGGLMGVIERELWGKVADACRIPRSAQERLAKLDSIYCKYLLPYATLSKSERDQLLEEVDALHARSLSESSGVKKTSVSSSDNEEDDDDEENQDCIIKGKSTALSTFYRIARNTASQWQPDPANLEVDDRYWSLVVNGSHHVCVLSASIDTSEHGYGFPSQRTSPLARHPWNLKNLCQNPNSILRSMGTIVGVTNPTLHVGMLFSTVCWYRDPHSLPWIEYLHTGASKIWYGVAASQEDKLRAALKKIAPDFVKDSAIWLPSDTAMVPPSDLVREGVRVCRVVQDPGQFVVVFPGAFTSSICKGYLISESAFFARPQYFDRAVSSFKALRDCFEPSMFSLDRLALSVVTDPRATLDGLLRARDLALLVVAKEKMLRSQLAEIGLEASERLSTPDSHRKKKSRFIEDEEENMCEVCRQNLYVALVTNSQEEAVYCLEHAYDFLGRNPSHLEYCKLMYTYSLCELDSAIKQMDERIQLKSGKKCSPCGKKTKREHLDSFSSTSSSNL</sequence>
<feature type="compositionally biased region" description="Basic and acidic residues" evidence="3">
    <location>
        <begin position="2113"/>
        <end position="2122"/>
    </location>
</feature>
<feature type="compositionally biased region" description="Low complexity" evidence="3">
    <location>
        <begin position="2533"/>
        <end position="2656"/>
    </location>
</feature>
<feature type="compositionally biased region" description="Basic and acidic residues" evidence="3">
    <location>
        <begin position="788"/>
        <end position="803"/>
    </location>
</feature>
<comment type="caution">
    <text evidence="7">The sequence shown here is derived from an EMBL/GenBank/DDBJ whole genome shotgun (WGS) entry which is preliminary data.</text>
</comment>
<evidence type="ECO:0000256" key="1">
    <source>
        <dbReference type="ARBA" id="ARBA00004123"/>
    </source>
</evidence>
<keyword evidence="2" id="KW-0539">Nucleus</keyword>
<feature type="compositionally biased region" description="Low complexity" evidence="3">
    <location>
        <begin position="584"/>
        <end position="594"/>
    </location>
</feature>
<dbReference type="Pfam" id="PF02375">
    <property type="entry name" value="JmjN"/>
    <property type="match status" value="1"/>
</dbReference>
<feature type="compositionally biased region" description="Basic and acidic residues" evidence="3">
    <location>
        <begin position="570"/>
        <end position="579"/>
    </location>
</feature>
<feature type="region of interest" description="Disordered" evidence="3">
    <location>
        <begin position="3130"/>
        <end position="3151"/>
    </location>
</feature>
<dbReference type="GO" id="GO:0006338">
    <property type="term" value="P:chromatin remodeling"/>
    <property type="evidence" value="ECO:0007669"/>
    <property type="project" value="TreeGrafter"/>
</dbReference>
<dbReference type="Pfam" id="PF02373">
    <property type="entry name" value="JmjC"/>
    <property type="match status" value="1"/>
</dbReference>
<dbReference type="InterPro" id="IPR036431">
    <property type="entry name" value="ARID_dom_sf"/>
</dbReference>
<feature type="region of interest" description="Disordered" evidence="3">
    <location>
        <begin position="2833"/>
        <end position="2923"/>
    </location>
</feature>
<feature type="compositionally biased region" description="Basic and acidic residues" evidence="3">
    <location>
        <begin position="1028"/>
        <end position="1043"/>
    </location>
</feature>
<dbReference type="EMBL" id="JAWQEG010000871">
    <property type="protein sequence ID" value="KAK3884571.1"/>
    <property type="molecule type" value="Genomic_DNA"/>
</dbReference>
<feature type="compositionally biased region" description="Polar residues" evidence="3">
    <location>
        <begin position="2864"/>
        <end position="2923"/>
    </location>
</feature>
<feature type="region of interest" description="Disordered" evidence="3">
    <location>
        <begin position="1206"/>
        <end position="1350"/>
    </location>
</feature>
<feature type="region of interest" description="Disordered" evidence="3">
    <location>
        <begin position="2001"/>
        <end position="2022"/>
    </location>
</feature>
<organism evidence="7 8">
    <name type="scientific">Petrolisthes cinctipes</name>
    <name type="common">Flat porcelain crab</name>
    <dbReference type="NCBI Taxonomy" id="88211"/>
    <lineage>
        <taxon>Eukaryota</taxon>
        <taxon>Metazoa</taxon>
        <taxon>Ecdysozoa</taxon>
        <taxon>Arthropoda</taxon>
        <taxon>Crustacea</taxon>
        <taxon>Multicrustacea</taxon>
        <taxon>Malacostraca</taxon>
        <taxon>Eumalacostraca</taxon>
        <taxon>Eucarida</taxon>
        <taxon>Decapoda</taxon>
        <taxon>Pleocyemata</taxon>
        <taxon>Anomura</taxon>
        <taxon>Galatheoidea</taxon>
        <taxon>Porcellanidae</taxon>
        <taxon>Petrolisthes</taxon>
    </lineage>
</organism>
<evidence type="ECO:0000256" key="3">
    <source>
        <dbReference type="SAM" id="MobiDB-lite"/>
    </source>
</evidence>
<dbReference type="SMART" id="SM00545">
    <property type="entry name" value="JmjN"/>
    <property type="match status" value="1"/>
</dbReference>
<feature type="domain" description="JmjN" evidence="5">
    <location>
        <begin position="2950"/>
        <end position="2991"/>
    </location>
</feature>
<feature type="compositionally biased region" description="Polar residues" evidence="3">
    <location>
        <begin position="459"/>
        <end position="496"/>
    </location>
</feature>
<feature type="compositionally biased region" description="Basic and acidic residues" evidence="3">
    <location>
        <begin position="310"/>
        <end position="346"/>
    </location>
</feature>
<feature type="compositionally biased region" description="Low complexity" evidence="3">
    <location>
        <begin position="1060"/>
        <end position="1074"/>
    </location>
</feature>
<feature type="compositionally biased region" description="Low complexity" evidence="3">
    <location>
        <begin position="550"/>
        <end position="563"/>
    </location>
</feature>
<feature type="compositionally biased region" description="Polar residues" evidence="3">
    <location>
        <begin position="1308"/>
        <end position="1318"/>
    </location>
</feature>
<feature type="compositionally biased region" description="Polar residues" evidence="3">
    <location>
        <begin position="423"/>
        <end position="438"/>
    </location>
</feature>
<feature type="compositionally biased region" description="Basic and acidic residues" evidence="3">
    <location>
        <begin position="838"/>
        <end position="847"/>
    </location>
</feature>
<protein>
    <submittedName>
        <fullName evidence="7">Uncharacterized protein</fullName>
    </submittedName>
</protein>
<feature type="compositionally biased region" description="Polar residues" evidence="3">
    <location>
        <begin position="1213"/>
        <end position="1229"/>
    </location>
</feature>
<feature type="compositionally biased region" description="Polar residues" evidence="3">
    <location>
        <begin position="2659"/>
        <end position="2674"/>
    </location>
</feature>
<feature type="region of interest" description="Disordered" evidence="3">
    <location>
        <begin position="2100"/>
        <end position="2157"/>
    </location>
</feature>
<dbReference type="InterPro" id="IPR003349">
    <property type="entry name" value="JmjN"/>
</dbReference>
<feature type="compositionally biased region" description="Basic residues" evidence="3">
    <location>
        <begin position="1097"/>
        <end position="1108"/>
    </location>
</feature>
<dbReference type="InterPro" id="IPR001606">
    <property type="entry name" value="ARID_dom"/>
</dbReference>
<dbReference type="PROSITE" id="PS51183">
    <property type="entry name" value="JMJN"/>
    <property type="match status" value="1"/>
</dbReference>
<dbReference type="SMART" id="SM01014">
    <property type="entry name" value="ARID"/>
    <property type="match status" value="1"/>
</dbReference>
<feature type="compositionally biased region" description="Basic and acidic residues" evidence="3">
    <location>
        <begin position="132"/>
        <end position="172"/>
    </location>
</feature>
<proteinExistence type="predicted"/>
<feature type="compositionally biased region" description="Acidic residues" evidence="3">
    <location>
        <begin position="638"/>
        <end position="658"/>
    </location>
</feature>
<feature type="compositionally biased region" description="Polar residues" evidence="3">
    <location>
        <begin position="708"/>
        <end position="718"/>
    </location>
</feature>
<feature type="compositionally biased region" description="Basic and acidic residues" evidence="3">
    <location>
        <begin position="673"/>
        <end position="688"/>
    </location>
</feature>
<feature type="region of interest" description="Disordered" evidence="3">
    <location>
        <begin position="2513"/>
        <end position="2813"/>
    </location>
</feature>
<gene>
    <name evidence="7" type="ORF">Pcinc_011164</name>
</gene>
<evidence type="ECO:0000259" key="6">
    <source>
        <dbReference type="PROSITE" id="PS51184"/>
    </source>
</evidence>
<feature type="compositionally biased region" description="Basic and acidic residues" evidence="3">
    <location>
        <begin position="2778"/>
        <end position="2794"/>
    </location>
</feature>
<feature type="compositionally biased region" description="Low complexity" evidence="3">
    <location>
        <begin position="497"/>
        <end position="523"/>
    </location>
</feature>
<evidence type="ECO:0000259" key="5">
    <source>
        <dbReference type="PROSITE" id="PS51183"/>
    </source>
</evidence>
<dbReference type="CDD" id="cd16870">
    <property type="entry name" value="ARID_JARD2"/>
    <property type="match status" value="1"/>
</dbReference>
<feature type="region of interest" description="Disordered" evidence="3">
    <location>
        <begin position="381"/>
        <end position="1114"/>
    </location>
</feature>
<feature type="compositionally biased region" description="Low complexity" evidence="3">
    <location>
        <begin position="2754"/>
        <end position="2767"/>
    </location>
</feature>
<feature type="compositionally biased region" description="Basic residues" evidence="3">
    <location>
        <begin position="623"/>
        <end position="634"/>
    </location>
</feature>
<feature type="region of interest" description="Disordered" evidence="3">
    <location>
        <begin position="2311"/>
        <end position="2345"/>
    </location>
</feature>
<keyword evidence="8" id="KW-1185">Reference proteome</keyword>
<feature type="compositionally biased region" description="Low complexity" evidence="3">
    <location>
        <begin position="390"/>
        <end position="414"/>
    </location>
</feature>
<feature type="region of interest" description="Disordered" evidence="3">
    <location>
        <begin position="1519"/>
        <end position="1541"/>
    </location>
</feature>
<feature type="compositionally biased region" description="Polar residues" evidence="3">
    <location>
        <begin position="2838"/>
        <end position="2852"/>
    </location>
</feature>
<feature type="compositionally biased region" description="Polar residues" evidence="3">
    <location>
        <begin position="1328"/>
        <end position="1349"/>
    </location>
</feature>
<evidence type="ECO:0000259" key="4">
    <source>
        <dbReference type="PROSITE" id="PS51011"/>
    </source>
</evidence>
<dbReference type="GO" id="GO:0000785">
    <property type="term" value="C:chromatin"/>
    <property type="evidence" value="ECO:0007669"/>
    <property type="project" value="TreeGrafter"/>
</dbReference>
<dbReference type="SUPFAM" id="SSF46774">
    <property type="entry name" value="ARID-like"/>
    <property type="match status" value="1"/>
</dbReference>
<dbReference type="GO" id="GO:0010468">
    <property type="term" value="P:regulation of gene expression"/>
    <property type="evidence" value="ECO:0007669"/>
    <property type="project" value="TreeGrafter"/>
</dbReference>
<dbReference type="PANTHER" id="PTHR10694">
    <property type="entry name" value="LYSINE-SPECIFIC DEMETHYLASE"/>
    <property type="match status" value="1"/>
</dbReference>
<dbReference type="InterPro" id="IPR004198">
    <property type="entry name" value="Znf_C5HC2"/>
</dbReference>
<feature type="compositionally biased region" description="Polar residues" evidence="3">
    <location>
        <begin position="524"/>
        <end position="548"/>
    </location>
</feature>
<dbReference type="GO" id="GO:0005634">
    <property type="term" value="C:nucleus"/>
    <property type="evidence" value="ECO:0007669"/>
    <property type="project" value="UniProtKB-SubCell"/>
</dbReference>
<feature type="compositionally biased region" description="Polar residues" evidence="3">
    <location>
        <begin position="954"/>
        <end position="965"/>
    </location>
</feature>
<dbReference type="SUPFAM" id="SSF51197">
    <property type="entry name" value="Clavaminate synthase-like"/>
    <property type="match status" value="1"/>
</dbReference>
<feature type="compositionally biased region" description="Basic and acidic residues" evidence="3">
    <location>
        <begin position="2137"/>
        <end position="2157"/>
    </location>
</feature>
<accession>A0AAE1KSU9</accession>
<feature type="compositionally biased region" description="Acidic residues" evidence="3">
    <location>
        <begin position="3139"/>
        <end position="3150"/>
    </location>
</feature>
<feature type="region of interest" description="Disordered" evidence="3">
    <location>
        <begin position="1834"/>
        <end position="1855"/>
    </location>
</feature>